<keyword evidence="10" id="KW-0067">ATP-binding</keyword>
<dbReference type="GO" id="GO:0003677">
    <property type="term" value="F:DNA binding"/>
    <property type="evidence" value="ECO:0007669"/>
    <property type="project" value="UniProtKB-KW"/>
</dbReference>
<dbReference type="NCBIfam" id="TIGR00630">
    <property type="entry name" value="uvra"/>
    <property type="match status" value="1"/>
</dbReference>
<evidence type="ECO:0000256" key="15">
    <source>
        <dbReference type="ARBA" id="ARBA00039316"/>
    </source>
</evidence>
<evidence type="ECO:0000256" key="11">
    <source>
        <dbReference type="ARBA" id="ARBA00022881"/>
    </source>
</evidence>
<dbReference type="InterPro" id="IPR041552">
    <property type="entry name" value="UvrA_DNA-bd"/>
</dbReference>
<feature type="domain" description="ABC transporter" evidence="17">
    <location>
        <begin position="581"/>
        <end position="924"/>
    </location>
</feature>
<dbReference type="GO" id="GO:0016887">
    <property type="term" value="F:ATP hydrolysis activity"/>
    <property type="evidence" value="ECO:0007669"/>
    <property type="project" value="InterPro"/>
</dbReference>
<evidence type="ECO:0000256" key="4">
    <source>
        <dbReference type="ARBA" id="ARBA00022737"/>
    </source>
</evidence>
<dbReference type="GO" id="GO:0006289">
    <property type="term" value="P:nucleotide-excision repair"/>
    <property type="evidence" value="ECO:0007669"/>
    <property type="project" value="InterPro"/>
</dbReference>
<dbReference type="Pfam" id="PF17755">
    <property type="entry name" value="UvrA_DNA-bind"/>
    <property type="match status" value="1"/>
</dbReference>
<dbReference type="PROSITE" id="PS50893">
    <property type="entry name" value="ABC_TRANSPORTER_2"/>
    <property type="match status" value="2"/>
</dbReference>
<evidence type="ECO:0000256" key="14">
    <source>
        <dbReference type="ARBA" id="ARBA00038000"/>
    </source>
</evidence>
<evidence type="ECO:0000256" key="9">
    <source>
        <dbReference type="ARBA" id="ARBA00022833"/>
    </source>
</evidence>
<keyword evidence="2" id="KW-0963">Cytoplasm</keyword>
<dbReference type="Gene3D" id="1.20.1580.10">
    <property type="entry name" value="ABC transporter ATPase like domain"/>
    <property type="match status" value="4"/>
</dbReference>
<evidence type="ECO:0000256" key="16">
    <source>
        <dbReference type="ARBA" id="ARBA00042156"/>
    </source>
</evidence>
<sequence length="928" mass="103448">MDKPNAEIAIKGARVHNLKNININIPHNQIVVITGLSGSGKSSLAFSTLFAEGQRRYVESLSSYARQFLGRLEKPDVDSIKGISPAVAIEQKVISNNPRSTVGTVTEIYDYLKVLFARIGKTYSPTTGKEIKKHTVADVIDRIHQFKVGEKFMILSPWLIPSDRSTEDSVKLLISQGYSKVYVHGANYNLSDFDPKIYKKEEAYVIIDRLKHTENDPDYESRLGDSIQTAFYEGYGTAIIFDMDSNKQYLFTNKFEEDGVEFIEPSINFFSFNNPFGACATCEGFGSMIGIDEDLVIPNKSLSLVEDAVVAWRGEKMSEWKMQMIHHAAKDKFPVHTPIEELSEAEYQMLWQGTKNFKGLWDFFNHLSSQTYKIHYRIMLSRYRGKTKCTACRGTRLRVETNYVKIDGKNLSDLLLLPINELQDFFKDITLDKYQSQIAERLLIEINNRLSYLNKVGLSYLDLNRQSGTLSGGESQRIHLANSLGSSLVGSMYILDEPSIGLHPKDTEKLIEVLRNLKAIGNTVIVVEHEEDIILAADQIIDMGPLAGEYGGEVVFQGDHKDLLKAKGSITADYLTGKTKIEVPTLRRSMNNKIILEGAKENNLKNIDVSIPLNGFVCVTGVSGSGKSTLIKQILAPALQKKLGKSSNKIGAHSRITGDIDQIKDIEIIDQNSIGRSSRSNPATYVKAFDYIRDLFAKQQGAKLRGLKPGYFSYNVPGGRCETCKGEGEITISMQFMADVKLQCEDCKGKRYTPEALEITVRDLTIDDVLNLSIDNALLFFDGVKSTEKAIRDRLQPLQDLGLGYLKLGQSSSTLSGGEAQRIKLATYLMVGQKNITPTLFLFDEPTTGLHFHDIAKLLVALNKLIGLGHSVLVIEHNMDVVKTADWVIDIGPEGGKNGGGLVFEGTPEDLIKEKKSYTGFYLKEKLV</sequence>
<dbReference type="GO" id="GO:0009380">
    <property type="term" value="C:excinuclease repair complex"/>
    <property type="evidence" value="ECO:0007669"/>
    <property type="project" value="InterPro"/>
</dbReference>
<keyword evidence="4" id="KW-0677">Repeat</keyword>
<evidence type="ECO:0000256" key="13">
    <source>
        <dbReference type="ARBA" id="ARBA00023204"/>
    </source>
</evidence>
<evidence type="ECO:0000256" key="10">
    <source>
        <dbReference type="ARBA" id="ARBA00022840"/>
    </source>
</evidence>
<dbReference type="InterPro" id="IPR041102">
    <property type="entry name" value="UvrA_inter"/>
</dbReference>
<dbReference type="InterPro" id="IPR004602">
    <property type="entry name" value="UvrA"/>
</dbReference>
<dbReference type="GO" id="GO:0005524">
    <property type="term" value="F:ATP binding"/>
    <property type="evidence" value="ECO:0007669"/>
    <property type="project" value="UniProtKB-KW"/>
</dbReference>
<dbReference type="RefSeq" id="WP_111062454.1">
    <property type="nucleotide sequence ID" value="NZ_JBHUCU010000027.1"/>
</dbReference>
<evidence type="ECO:0000256" key="1">
    <source>
        <dbReference type="ARBA" id="ARBA00004496"/>
    </source>
</evidence>
<protein>
    <recommendedName>
        <fullName evidence="15">UvrABC system protein A</fullName>
    </recommendedName>
    <alternativeName>
        <fullName evidence="16">Excinuclease ABC subunit A</fullName>
    </alternativeName>
</protein>
<evidence type="ECO:0000259" key="17">
    <source>
        <dbReference type="PROSITE" id="PS50893"/>
    </source>
</evidence>
<comment type="similarity">
    <text evidence="14">Belongs to the ABC transporter superfamily. UvrA family.</text>
</comment>
<evidence type="ECO:0000256" key="3">
    <source>
        <dbReference type="ARBA" id="ARBA00022723"/>
    </source>
</evidence>
<evidence type="ECO:0000256" key="5">
    <source>
        <dbReference type="ARBA" id="ARBA00022741"/>
    </source>
</evidence>
<name>A0A2W1NEF8_9FLAO</name>
<evidence type="ECO:0000256" key="2">
    <source>
        <dbReference type="ARBA" id="ARBA00022490"/>
    </source>
</evidence>
<evidence type="ECO:0000256" key="12">
    <source>
        <dbReference type="ARBA" id="ARBA00023125"/>
    </source>
</evidence>
<dbReference type="Gene3D" id="1.10.8.280">
    <property type="entry name" value="ABC transporter ATPase domain-like"/>
    <property type="match status" value="1"/>
</dbReference>
<dbReference type="Gene3D" id="3.30.190.20">
    <property type="match status" value="1"/>
</dbReference>
<keyword evidence="12" id="KW-0238">DNA-binding</keyword>
<dbReference type="InterPro" id="IPR003439">
    <property type="entry name" value="ABC_transporter-like_ATP-bd"/>
</dbReference>
<comment type="subcellular location">
    <subcellularLocation>
        <location evidence="1">Cytoplasm</location>
    </subcellularLocation>
</comment>
<keyword evidence="9" id="KW-0862">Zinc</keyword>
<evidence type="ECO:0000313" key="19">
    <source>
        <dbReference type="Proteomes" id="UP000249248"/>
    </source>
</evidence>
<dbReference type="AlphaFoldDB" id="A0A2W1NEF8"/>
<dbReference type="InterPro" id="IPR027417">
    <property type="entry name" value="P-loop_NTPase"/>
</dbReference>
<dbReference type="PROSITE" id="PS00211">
    <property type="entry name" value="ABC_TRANSPORTER_1"/>
    <property type="match status" value="1"/>
</dbReference>
<dbReference type="Gene3D" id="3.40.50.300">
    <property type="entry name" value="P-loop containing nucleotide triphosphate hydrolases"/>
    <property type="match status" value="3"/>
</dbReference>
<keyword evidence="13" id="KW-0234">DNA repair</keyword>
<dbReference type="SUPFAM" id="SSF52540">
    <property type="entry name" value="P-loop containing nucleoside triphosphate hydrolases"/>
    <property type="match status" value="2"/>
</dbReference>
<keyword evidence="3" id="KW-0479">Metal-binding</keyword>
<gene>
    <name evidence="18" type="primary">uvrA</name>
    <name evidence="18" type="ORF">DNU06_06600</name>
</gene>
<dbReference type="Proteomes" id="UP000249248">
    <property type="component" value="Unassembled WGS sequence"/>
</dbReference>
<keyword evidence="19" id="KW-1185">Reference proteome</keyword>
<dbReference type="PANTHER" id="PTHR43152:SF3">
    <property type="entry name" value="UVRABC SYSTEM PROTEIN A"/>
    <property type="match status" value="1"/>
</dbReference>
<keyword evidence="11" id="KW-0267">Excision nuclease</keyword>
<comment type="caution">
    <text evidence="18">The sequence shown here is derived from an EMBL/GenBank/DDBJ whole genome shotgun (WGS) entry which is preliminary data.</text>
</comment>
<keyword evidence="8" id="KW-0863">Zinc-finger</keyword>
<evidence type="ECO:0000256" key="8">
    <source>
        <dbReference type="ARBA" id="ARBA00022771"/>
    </source>
</evidence>
<evidence type="ECO:0000256" key="6">
    <source>
        <dbReference type="ARBA" id="ARBA00022763"/>
    </source>
</evidence>
<dbReference type="GO" id="GO:0005737">
    <property type="term" value="C:cytoplasm"/>
    <property type="evidence" value="ECO:0007669"/>
    <property type="project" value="UniProtKB-SubCell"/>
</dbReference>
<dbReference type="GO" id="GO:0008270">
    <property type="term" value="F:zinc ion binding"/>
    <property type="evidence" value="ECO:0007669"/>
    <property type="project" value="UniProtKB-KW"/>
</dbReference>
<evidence type="ECO:0000256" key="7">
    <source>
        <dbReference type="ARBA" id="ARBA00022769"/>
    </source>
</evidence>
<accession>A0A2W1NEF8</accession>
<reference evidence="18 19" key="1">
    <citation type="submission" date="2018-06" db="EMBL/GenBank/DDBJ databases">
        <title>The draft genome sequence of Crocinitomix sp. SM1701.</title>
        <authorList>
            <person name="Zhang X."/>
        </authorList>
    </citation>
    <scope>NUCLEOTIDE SEQUENCE [LARGE SCALE GENOMIC DNA]</scope>
    <source>
        <strain evidence="18 19">SM1701</strain>
    </source>
</reference>
<keyword evidence="6" id="KW-0227">DNA damage</keyword>
<dbReference type="OrthoDB" id="9809851at2"/>
<keyword evidence="7" id="KW-0228">DNA excision</keyword>
<proteinExistence type="inferred from homology"/>
<dbReference type="EMBL" id="QKSB01000003">
    <property type="protein sequence ID" value="PZE17493.1"/>
    <property type="molecule type" value="Genomic_DNA"/>
</dbReference>
<feature type="domain" description="ABC transporter" evidence="17">
    <location>
        <begin position="345"/>
        <end position="576"/>
    </location>
</feature>
<dbReference type="PANTHER" id="PTHR43152">
    <property type="entry name" value="UVRABC SYSTEM PROTEIN A"/>
    <property type="match status" value="1"/>
</dbReference>
<dbReference type="Pfam" id="PF17760">
    <property type="entry name" value="UvrA_inter"/>
    <property type="match status" value="1"/>
</dbReference>
<dbReference type="InterPro" id="IPR017871">
    <property type="entry name" value="ABC_transporter-like_CS"/>
</dbReference>
<keyword evidence="5" id="KW-0547">Nucleotide-binding</keyword>
<dbReference type="GO" id="GO:0004518">
    <property type="term" value="F:nuclease activity"/>
    <property type="evidence" value="ECO:0007669"/>
    <property type="project" value="UniProtKB-KW"/>
</dbReference>
<organism evidence="18 19">
    <name type="scientific">Putridiphycobacter roseus</name>
    <dbReference type="NCBI Taxonomy" id="2219161"/>
    <lineage>
        <taxon>Bacteria</taxon>
        <taxon>Pseudomonadati</taxon>
        <taxon>Bacteroidota</taxon>
        <taxon>Flavobacteriia</taxon>
        <taxon>Flavobacteriales</taxon>
        <taxon>Crocinitomicaceae</taxon>
        <taxon>Putridiphycobacter</taxon>
    </lineage>
</organism>
<evidence type="ECO:0000313" key="18">
    <source>
        <dbReference type="EMBL" id="PZE17493.1"/>
    </source>
</evidence>